<keyword evidence="2" id="KW-0963">Cytoplasm</keyword>
<comment type="function">
    <text evidence="2">Involved in fatty acylation of protoxin at internal lysine residues, thereby converting it to the active toxin.</text>
</comment>
<comment type="caution">
    <text evidence="3">The sequence shown here is derived from an EMBL/GenBank/DDBJ whole genome shotgun (WGS) entry which is preliminary data.</text>
</comment>
<reference evidence="3 4" key="1">
    <citation type="submission" date="2015-11" db="EMBL/GenBank/DDBJ databases">
        <title>Genomic Taxonomy of the Vibrionaceae.</title>
        <authorList>
            <person name="Gomez-Gil B."/>
            <person name="Enciso-Ibarra J."/>
        </authorList>
    </citation>
    <scope>NUCLEOTIDE SEQUENCE [LARGE SCALE GENOMIC DNA]</scope>
    <source>
        <strain evidence="3 4">CAIM 912</strain>
    </source>
</reference>
<name>A0A135IA11_9GAMM</name>
<dbReference type="Proteomes" id="UP000070529">
    <property type="component" value="Unassembled WGS sequence"/>
</dbReference>
<dbReference type="OrthoDB" id="5871869at2"/>
<organism evidence="3 4">
    <name type="scientific">Enterovibrio coralii</name>
    <dbReference type="NCBI Taxonomy" id="294935"/>
    <lineage>
        <taxon>Bacteria</taxon>
        <taxon>Pseudomonadati</taxon>
        <taxon>Pseudomonadota</taxon>
        <taxon>Gammaproteobacteria</taxon>
        <taxon>Vibrionales</taxon>
        <taxon>Vibrionaceae</taxon>
        <taxon>Enterovibrio</taxon>
    </lineage>
</organism>
<dbReference type="EC" id="2.3.1.-" evidence="2"/>
<gene>
    <name evidence="3" type="ORF">ATN88_08950</name>
</gene>
<comment type="subcellular location">
    <subcellularLocation>
        <location evidence="2">Cytoplasm</location>
    </subcellularLocation>
</comment>
<dbReference type="InterPro" id="IPR003996">
    <property type="entry name" value="RTX_toxin-activating_protC_bac"/>
</dbReference>
<keyword evidence="4" id="KW-1185">Reference proteome</keyword>
<comment type="similarity">
    <text evidence="1 2">Belongs to the RTX toxin acyltransferase family.</text>
</comment>
<dbReference type="GO" id="GO:0009404">
    <property type="term" value="P:toxin metabolic process"/>
    <property type="evidence" value="ECO:0007669"/>
    <property type="project" value="UniProtKB-UniRule"/>
</dbReference>
<evidence type="ECO:0000256" key="1">
    <source>
        <dbReference type="ARBA" id="ARBA00005686"/>
    </source>
</evidence>
<evidence type="ECO:0000256" key="2">
    <source>
        <dbReference type="RuleBase" id="RU368102"/>
    </source>
</evidence>
<accession>A0A135IA11</accession>
<dbReference type="GO" id="GO:0016746">
    <property type="term" value="F:acyltransferase activity"/>
    <property type="evidence" value="ECO:0007669"/>
    <property type="project" value="UniProtKB-UniRule"/>
</dbReference>
<keyword evidence="2" id="KW-0012">Acyltransferase</keyword>
<sequence>MTIPPIGEWNLIIYNHERGRYFHEHRMEMLGMLLKICMSDSSRRNISIKSFYNWMKPAVYHDQILLIKTRMIKEDNGYVTWAWVDDNTLDKYLTESRFTLHPSDWNEGPHLIIMDFCVNGPSYEAIRMLYDIRESLLSSGVHSINVCVRDELGEIIKVKRWESEKNA</sequence>
<keyword evidence="2" id="KW-0204">Cytolysis</keyword>
<dbReference type="AlphaFoldDB" id="A0A135IA11"/>
<dbReference type="GO" id="GO:0005737">
    <property type="term" value="C:cytoplasm"/>
    <property type="evidence" value="ECO:0007669"/>
    <property type="project" value="UniProtKB-SubCell"/>
</dbReference>
<evidence type="ECO:0000313" key="4">
    <source>
        <dbReference type="Proteomes" id="UP000070529"/>
    </source>
</evidence>
<dbReference type="GO" id="GO:0031640">
    <property type="term" value="P:killing of cells of another organism"/>
    <property type="evidence" value="ECO:0007669"/>
    <property type="project" value="UniProtKB-KW"/>
</dbReference>
<keyword evidence="2" id="KW-0808">Transferase</keyword>
<dbReference type="Pfam" id="PF02794">
    <property type="entry name" value="HlyC"/>
    <property type="match status" value="1"/>
</dbReference>
<evidence type="ECO:0000313" key="3">
    <source>
        <dbReference type="EMBL" id="KXF82291.1"/>
    </source>
</evidence>
<protein>
    <recommendedName>
        <fullName evidence="2">RTX toxin-activating lysine-acyltransferase</fullName>
        <ecNumber evidence="2">2.3.1.-</ecNumber>
    </recommendedName>
</protein>
<dbReference type="EMBL" id="LNTY01000025">
    <property type="protein sequence ID" value="KXF82291.1"/>
    <property type="molecule type" value="Genomic_DNA"/>
</dbReference>
<proteinExistence type="inferred from homology"/>
<dbReference type="STRING" id="294935.ATN88_08950"/>